<dbReference type="InterPro" id="IPR005182">
    <property type="entry name" value="YdbS-like_PH"/>
</dbReference>
<gene>
    <name evidence="3" type="ORF">GCM10023147_15720</name>
</gene>
<feature type="domain" description="YdbS-like PH" evidence="2">
    <location>
        <begin position="63"/>
        <end position="142"/>
    </location>
</feature>
<evidence type="ECO:0000313" key="3">
    <source>
        <dbReference type="EMBL" id="GAA4389240.1"/>
    </source>
</evidence>
<keyword evidence="1" id="KW-1133">Transmembrane helix</keyword>
<feature type="transmembrane region" description="Helical" evidence="1">
    <location>
        <begin position="227"/>
        <end position="260"/>
    </location>
</feature>
<evidence type="ECO:0000256" key="1">
    <source>
        <dbReference type="SAM" id="Phobius"/>
    </source>
</evidence>
<reference evidence="4" key="1">
    <citation type="journal article" date="2019" name="Int. J. Syst. Evol. Microbiol.">
        <title>The Global Catalogue of Microorganisms (GCM) 10K type strain sequencing project: providing services to taxonomists for standard genome sequencing and annotation.</title>
        <authorList>
            <consortium name="The Broad Institute Genomics Platform"/>
            <consortium name="The Broad Institute Genome Sequencing Center for Infectious Disease"/>
            <person name="Wu L."/>
            <person name="Ma J."/>
        </authorList>
    </citation>
    <scope>NUCLEOTIDE SEQUENCE [LARGE SCALE GENOMIC DNA]</scope>
    <source>
        <strain evidence="4">JCM 17688</strain>
    </source>
</reference>
<keyword evidence="4" id="KW-1185">Reference proteome</keyword>
<feature type="transmembrane region" description="Helical" evidence="1">
    <location>
        <begin position="45"/>
        <end position="64"/>
    </location>
</feature>
<dbReference type="RefSeq" id="WP_344993353.1">
    <property type="nucleotide sequence ID" value="NZ_BAABFR010000018.1"/>
</dbReference>
<organism evidence="3 4">
    <name type="scientific">Tsukamurella soli</name>
    <dbReference type="NCBI Taxonomy" id="644556"/>
    <lineage>
        <taxon>Bacteria</taxon>
        <taxon>Bacillati</taxon>
        <taxon>Actinomycetota</taxon>
        <taxon>Actinomycetes</taxon>
        <taxon>Mycobacteriales</taxon>
        <taxon>Tsukamurellaceae</taxon>
        <taxon>Tsukamurella</taxon>
    </lineage>
</organism>
<keyword evidence="1" id="KW-0472">Membrane</keyword>
<accession>A0ABP8JDQ5</accession>
<dbReference type="PIRSF" id="PIRSF026631">
    <property type="entry name" value="UCP026631"/>
    <property type="match status" value="1"/>
</dbReference>
<keyword evidence="1" id="KW-0812">Transmembrane</keyword>
<dbReference type="InterPro" id="IPR014529">
    <property type="entry name" value="UCP026631"/>
</dbReference>
<feature type="transmembrane region" description="Helical" evidence="1">
    <location>
        <begin position="21"/>
        <end position="39"/>
    </location>
</feature>
<dbReference type="EMBL" id="BAABFR010000018">
    <property type="protein sequence ID" value="GAA4389240.1"/>
    <property type="molecule type" value="Genomic_DNA"/>
</dbReference>
<comment type="caution">
    <text evidence="3">The sequence shown here is derived from an EMBL/GenBank/DDBJ whole genome shotgun (WGS) entry which is preliminary data.</text>
</comment>
<feature type="transmembrane region" description="Helical" evidence="1">
    <location>
        <begin position="365"/>
        <end position="383"/>
    </location>
</feature>
<sequence length="512" mass="54266">MTRPDAAGWNRLSPWAIGTRVVKSLPSLVPALIGLVFLGRSSGPVVWAIVALLLAAAVGLVPWLTTTYRVTPTQLEVRRGLLRRENSTVRRDRVRSVDSEAGPLERVLGLRILKIGTGVGGEHHAIRLDPLRADVADALARELLRRTPNDGAGQASPAEVPSRAEDHGAAAEIEIARMNPAWIRYAPFSLTGLATVAAVGGVGLRVSSDLDLTDAGSETAARWGEQLWALGPIVVIPFAVIALLLVAAAVSVVAYVFAFWGFRLTRRGDGTLHTTRGLVSTNSITLERKRIRGARVHQPILMRIPHGAKVFGLASGSTRHPMLLPPAPESRAREVADVTLGRPGTVGATTVQHGPIAHRRRWTRGALSALLPLAAGGAAAAWLPGAWRVAATVAAVLLAVVAVVSAELRYRNLGHAIVGDALVIGECAVARSRTVLEFDGVVGWVTRESVFQRRSGVLTLIAATAVGARRYRITDLEPDAAAALAAAVLPRTVEPIRERTTRVISGESAGTT</sequence>
<feature type="transmembrane region" description="Helical" evidence="1">
    <location>
        <begin position="389"/>
        <end position="408"/>
    </location>
</feature>
<dbReference type="PANTHER" id="PTHR34473">
    <property type="entry name" value="UPF0699 TRANSMEMBRANE PROTEIN YDBS"/>
    <property type="match status" value="1"/>
</dbReference>
<proteinExistence type="predicted"/>
<dbReference type="PANTHER" id="PTHR34473:SF2">
    <property type="entry name" value="UPF0699 TRANSMEMBRANE PROTEIN YDBT"/>
    <property type="match status" value="1"/>
</dbReference>
<feature type="transmembrane region" description="Helical" evidence="1">
    <location>
        <begin position="185"/>
        <end position="207"/>
    </location>
</feature>
<evidence type="ECO:0000313" key="4">
    <source>
        <dbReference type="Proteomes" id="UP001500635"/>
    </source>
</evidence>
<name>A0ABP8JDQ5_9ACTN</name>
<protein>
    <submittedName>
        <fullName evidence="3">PH domain-containing protein</fullName>
    </submittedName>
</protein>
<dbReference type="Pfam" id="PF03703">
    <property type="entry name" value="bPH_2"/>
    <property type="match status" value="1"/>
</dbReference>
<dbReference type="Proteomes" id="UP001500635">
    <property type="component" value="Unassembled WGS sequence"/>
</dbReference>
<evidence type="ECO:0000259" key="2">
    <source>
        <dbReference type="Pfam" id="PF03703"/>
    </source>
</evidence>